<feature type="region of interest" description="Disordered" evidence="15">
    <location>
        <begin position="584"/>
        <end position="614"/>
    </location>
</feature>
<dbReference type="SMART" id="SM00220">
    <property type="entry name" value="S_TKc"/>
    <property type="match status" value="1"/>
</dbReference>
<organism evidence="18">
    <name type="scientific">Cladocopium goreaui</name>
    <dbReference type="NCBI Taxonomy" id="2562237"/>
    <lineage>
        <taxon>Eukaryota</taxon>
        <taxon>Sar</taxon>
        <taxon>Alveolata</taxon>
        <taxon>Dinophyceae</taxon>
        <taxon>Suessiales</taxon>
        <taxon>Symbiodiniaceae</taxon>
        <taxon>Cladocopium</taxon>
    </lineage>
</organism>
<keyword evidence="20" id="KW-1185">Reference proteome</keyword>
<dbReference type="Gene3D" id="3.40.50.150">
    <property type="entry name" value="Vaccinia Virus protein VP39"/>
    <property type="match status" value="1"/>
</dbReference>
<dbReference type="EMBL" id="CAMXCT020001158">
    <property type="protein sequence ID" value="CAL1140732.1"/>
    <property type="molecule type" value="Genomic_DNA"/>
</dbReference>
<dbReference type="CDD" id="cd02440">
    <property type="entry name" value="AdoMet_MTases"/>
    <property type="match status" value="1"/>
</dbReference>
<protein>
    <recommendedName>
        <fullName evidence="2">cyclin-dependent kinase</fullName>
        <ecNumber evidence="2">2.7.11.22</ecNumber>
    </recommendedName>
</protein>
<dbReference type="GO" id="GO:0005730">
    <property type="term" value="C:nucleolus"/>
    <property type="evidence" value="ECO:0007669"/>
    <property type="project" value="TreeGrafter"/>
</dbReference>
<dbReference type="InterPro" id="IPR049560">
    <property type="entry name" value="MeTrfase_RsmB-F_NOP2_cat"/>
</dbReference>
<dbReference type="PROSITE" id="PS00107">
    <property type="entry name" value="PROTEIN_KINASE_ATP"/>
    <property type="match status" value="1"/>
</dbReference>
<reference evidence="18" key="1">
    <citation type="submission" date="2022-10" db="EMBL/GenBank/DDBJ databases">
        <authorList>
            <person name="Chen Y."/>
            <person name="Dougan E. K."/>
            <person name="Chan C."/>
            <person name="Rhodes N."/>
            <person name="Thang M."/>
        </authorList>
    </citation>
    <scope>NUCLEOTIDE SEQUENCE</scope>
</reference>
<feature type="active site" description="Nucleophile" evidence="13">
    <location>
        <position position="406"/>
    </location>
</feature>
<keyword evidence="5 13" id="KW-0808">Transferase</keyword>
<evidence type="ECO:0000313" key="19">
    <source>
        <dbReference type="EMBL" id="CAL4774669.1"/>
    </source>
</evidence>
<dbReference type="EC" id="2.7.11.22" evidence="2"/>
<keyword evidence="6 13" id="KW-0949">S-adenosyl-L-methionine</keyword>
<evidence type="ECO:0000256" key="7">
    <source>
        <dbReference type="ARBA" id="ARBA00022741"/>
    </source>
</evidence>
<accession>A0A9P1C9Z4</accession>
<dbReference type="EMBL" id="CAMXCT010001158">
    <property type="protein sequence ID" value="CAI3987357.1"/>
    <property type="molecule type" value="Genomic_DNA"/>
</dbReference>
<evidence type="ECO:0000256" key="3">
    <source>
        <dbReference type="ARBA" id="ARBA00022527"/>
    </source>
</evidence>
<dbReference type="InterPro" id="IPR017441">
    <property type="entry name" value="Protein_kinase_ATP_BS"/>
</dbReference>
<evidence type="ECO:0000256" key="14">
    <source>
        <dbReference type="PROSITE-ProRule" id="PRU10141"/>
    </source>
</evidence>
<evidence type="ECO:0000259" key="16">
    <source>
        <dbReference type="PROSITE" id="PS50011"/>
    </source>
</evidence>
<evidence type="ECO:0000259" key="17">
    <source>
        <dbReference type="PROSITE" id="PS51686"/>
    </source>
</evidence>
<keyword evidence="4 13" id="KW-0489">Methyltransferase</keyword>
<dbReference type="InterPro" id="IPR029063">
    <property type="entry name" value="SAM-dependent_MTases_sf"/>
</dbReference>
<dbReference type="GO" id="GO:0003723">
    <property type="term" value="F:RNA binding"/>
    <property type="evidence" value="ECO:0007669"/>
    <property type="project" value="UniProtKB-UniRule"/>
</dbReference>
<proteinExistence type="inferred from homology"/>
<dbReference type="InterPro" id="IPR001678">
    <property type="entry name" value="MeTrfase_RsmB-F_NOP2_dom"/>
</dbReference>
<evidence type="ECO:0000256" key="2">
    <source>
        <dbReference type="ARBA" id="ARBA00012425"/>
    </source>
</evidence>
<evidence type="ECO:0000256" key="5">
    <source>
        <dbReference type="ARBA" id="ARBA00022679"/>
    </source>
</evidence>
<dbReference type="PROSITE" id="PS50011">
    <property type="entry name" value="PROTEIN_KINASE_DOM"/>
    <property type="match status" value="1"/>
</dbReference>
<evidence type="ECO:0000256" key="13">
    <source>
        <dbReference type="PROSITE-ProRule" id="PRU01023"/>
    </source>
</evidence>
<sequence length="614" mass="68152">MAYAGDEDVPDEKKAPTSTALVREVSLVALRQWLRVPGSDVEKALRRAMRARHAELNQATRAAIAQRVLGIAVFYGRLGHLLDRAFRRNQGNIDPEIEAEMLLELYVGRELREEGGLTLSNLSNGLQGGQGGHGCLDDAVECKLREAVRAPLFEADEEPLLAVRLATAWSLPLWMAESWLQQFGPLSAFQLGRAMCQPARVTLRVNTFKTTRLKLMELLANHGVRSVPTAESPVGLWLPDGRPPAGGVWQLPGYSEGLFEVQDEGSQLLALATEAKPGDLVVDYCAGRGGKTWFLASLVSPNGSVCAWDIEEDLRKQLQGARAKRALGETNLHLLEVPPSKPHNLHADVVLVDAPCSSSGVLRRHPSQRWALRLQEVSEIADLQLSILEEASQLLRPGGRLVYATCSLIHLENQSVVAGFEALQRGFVRWPFPSGRHCRTLLPHVEGTDGFFMARWEKKSCEDLNFAPCQWMSMADLEDNLDEAEKAFESQYEKVEPSLLGEGTYGKVFKAKSIRTGELVAMKQMKIEGSEDGMPSTALREIALLKELKDHQNIVKLINIFYKPNKLVLVFEFVENDLKNYLESRGKSTTVPSEEDEERTEDTEAISELTQALT</sequence>
<dbReference type="Pfam" id="PF00069">
    <property type="entry name" value="Pkinase"/>
    <property type="match status" value="1"/>
</dbReference>
<dbReference type="OrthoDB" id="4418812at2759"/>
<evidence type="ECO:0000256" key="10">
    <source>
        <dbReference type="ARBA" id="ARBA00022884"/>
    </source>
</evidence>
<dbReference type="EMBL" id="CAMXCT030001158">
    <property type="protein sequence ID" value="CAL4774669.1"/>
    <property type="molecule type" value="Genomic_DNA"/>
</dbReference>
<dbReference type="PANTHER" id="PTHR22807:SF30">
    <property type="entry name" value="28S RRNA (CYTOSINE(4447)-C(5))-METHYLTRANSFERASE-RELATED"/>
    <property type="match status" value="1"/>
</dbReference>
<feature type="domain" description="Protein kinase" evidence="16">
    <location>
        <begin position="494"/>
        <end position="614"/>
    </location>
</feature>
<dbReference type="Pfam" id="PF01189">
    <property type="entry name" value="Methyltr_RsmB-F"/>
    <property type="match status" value="1"/>
</dbReference>
<dbReference type="GO" id="GO:0009383">
    <property type="term" value="F:rRNA (cytosine-C5-)-methyltransferase activity"/>
    <property type="evidence" value="ECO:0007669"/>
    <property type="project" value="TreeGrafter"/>
</dbReference>
<comment type="similarity">
    <text evidence="13">Belongs to the class I-like SAM-binding methyltransferase superfamily. RsmB/NOP family.</text>
</comment>
<comment type="similarity">
    <text evidence="1">Belongs to the protein kinase superfamily. CMGC Ser/Thr protein kinase family. CDC2/CDKX subfamily.</text>
</comment>
<dbReference type="Gene3D" id="3.30.70.1170">
    <property type="entry name" value="Sun protein, domain 3"/>
    <property type="match status" value="1"/>
</dbReference>
<dbReference type="PROSITE" id="PS51686">
    <property type="entry name" value="SAM_MT_RSMB_NOP"/>
    <property type="match status" value="1"/>
</dbReference>
<gene>
    <name evidence="18" type="ORF">C1SCF055_LOCUS14638</name>
</gene>
<keyword evidence="3" id="KW-0723">Serine/threonine-protein kinase</keyword>
<evidence type="ECO:0000256" key="15">
    <source>
        <dbReference type="SAM" id="MobiDB-lite"/>
    </source>
</evidence>
<comment type="catalytic activity">
    <reaction evidence="11">
        <text>L-threonyl-[protein] + ATP = O-phospho-L-threonyl-[protein] + ADP + H(+)</text>
        <dbReference type="Rhea" id="RHEA:46608"/>
        <dbReference type="Rhea" id="RHEA-COMP:11060"/>
        <dbReference type="Rhea" id="RHEA-COMP:11605"/>
        <dbReference type="ChEBI" id="CHEBI:15378"/>
        <dbReference type="ChEBI" id="CHEBI:30013"/>
        <dbReference type="ChEBI" id="CHEBI:30616"/>
        <dbReference type="ChEBI" id="CHEBI:61977"/>
        <dbReference type="ChEBI" id="CHEBI:456216"/>
        <dbReference type="EC" id="2.7.11.22"/>
    </reaction>
</comment>
<reference evidence="19 20" key="2">
    <citation type="submission" date="2024-05" db="EMBL/GenBank/DDBJ databases">
        <authorList>
            <person name="Chen Y."/>
            <person name="Shah S."/>
            <person name="Dougan E. K."/>
            <person name="Thang M."/>
            <person name="Chan C."/>
        </authorList>
    </citation>
    <scope>NUCLEOTIDE SEQUENCE [LARGE SCALE GENOMIC DNA]</scope>
</reference>
<comment type="caution">
    <text evidence="18">The sequence shown here is derived from an EMBL/GenBank/DDBJ whole genome shotgun (WGS) entry which is preliminary data.</text>
</comment>
<dbReference type="Proteomes" id="UP001152797">
    <property type="component" value="Unassembled WGS sequence"/>
</dbReference>
<dbReference type="InterPro" id="IPR011009">
    <property type="entry name" value="Kinase-like_dom_sf"/>
</dbReference>
<evidence type="ECO:0000256" key="12">
    <source>
        <dbReference type="ARBA" id="ARBA00048367"/>
    </source>
</evidence>
<dbReference type="Pfam" id="PF22458">
    <property type="entry name" value="RsmF-B_ferredox"/>
    <property type="match status" value="1"/>
</dbReference>
<evidence type="ECO:0000313" key="18">
    <source>
        <dbReference type="EMBL" id="CAI3987357.1"/>
    </source>
</evidence>
<keyword evidence="7 14" id="KW-0547">Nucleotide-binding</keyword>
<feature type="binding site" evidence="13">
    <location>
        <position position="353"/>
    </location>
    <ligand>
        <name>S-adenosyl-L-methionine</name>
        <dbReference type="ChEBI" id="CHEBI:59789"/>
    </ligand>
</feature>
<evidence type="ECO:0000256" key="9">
    <source>
        <dbReference type="ARBA" id="ARBA00022840"/>
    </source>
</evidence>
<dbReference type="GO" id="GO:0004693">
    <property type="term" value="F:cyclin-dependent protein serine/threonine kinase activity"/>
    <property type="evidence" value="ECO:0007669"/>
    <property type="project" value="UniProtKB-EC"/>
</dbReference>
<evidence type="ECO:0000256" key="6">
    <source>
        <dbReference type="ARBA" id="ARBA00022691"/>
    </source>
</evidence>
<evidence type="ECO:0000256" key="1">
    <source>
        <dbReference type="ARBA" id="ARBA00006485"/>
    </source>
</evidence>
<dbReference type="InterPro" id="IPR023267">
    <property type="entry name" value="RCMT"/>
</dbReference>
<dbReference type="PANTHER" id="PTHR22807">
    <property type="entry name" value="NOP2 YEAST -RELATED NOL1/NOP2/FMU SUN DOMAIN-CONTAINING"/>
    <property type="match status" value="1"/>
</dbReference>
<feature type="binding site" evidence="13">
    <location>
        <position position="309"/>
    </location>
    <ligand>
        <name>S-adenosyl-L-methionine</name>
        <dbReference type="ChEBI" id="CHEBI:59789"/>
    </ligand>
</feature>
<dbReference type="AlphaFoldDB" id="A0A9P1C9Z4"/>
<feature type="compositionally biased region" description="Acidic residues" evidence="15">
    <location>
        <begin position="593"/>
        <end position="605"/>
    </location>
</feature>
<evidence type="ECO:0000256" key="11">
    <source>
        <dbReference type="ARBA" id="ARBA00047811"/>
    </source>
</evidence>
<feature type="domain" description="SAM-dependent MTase RsmB/NOP-type" evidence="17">
    <location>
        <begin position="191"/>
        <end position="459"/>
    </location>
</feature>
<keyword evidence="9 14" id="KW-0067">ATP-binding</keyword>
<dbReference type="GO" id="GO:0005524">
    <property type="term" value="F:ATP binding"/>
    <property type="evidence" value="ECO:0007669"/>
    <property type="project" value="UniProtKB-UniRule"/>
</dbReference>
<dbReference type="InterPro" id="IPR000719">
    <property type="entry name" value="Prot_kinase_dom"/>
</dbReference>
<dbReference type="InterPro" id="IPR054728">
    <property type="entry name" value="RsmB-like_ferredoxin"/>
</dbReference>
<evidence type="ECO:0000256" key="8">
    <source>
        <dbReference type="ARBA" id="ARBA00022777"/>
    </source>
</evidence>
<name>A0A9P1C9Z4_9DINO</name>
<dbReference type="Gene3D" id="3.30.200.20">
    <property type="entry name" value="Phosphorylase Kinase, domain 1"/>
    <property type="match status" value="1"/>
</dbReference>
<dbReference type="GO" id="GO:0000470">
    <property type="term" value="P:maturation of LSU-rRNA"/>
    <property type="evidence" value="ECO:0007669"/>
    <property type="project" value="TreeGrafter"/>
</dbReference>
<dbReference type="PRINTS" id="PR02008">
    <property type="entry name" value="RCMTFAMILY"/>
</dbReference>
<comment type="caution">
    <text evidence="13">Lacks conserved residue(s) required for the propagation of feature annotation.</text>
</comment>
<dbReference type="SUPFAM" id="SSF53335">
    <property type="entry name" value="S-adenosyl-L-methionine-dependent methyltransferases"/>
    <property type="match status" value="1"/>
</dbReference>
<comment type="catalytic activity">
    <reaction evidence="12">
        <text>L-seryl-[protein] + ATP = O-phospho-L-seryl-[protein] + ADP + H(+)</text>
        <dbReference type="Rhea" id="RHEA:17989"/>
        <dbReference type="Rhea" id="RHEA-COMP:9863"/>
        <dbReference type="Rhea" id="RHEA-COMP:11604"/>
        <dbReference type="ChEBI" id="CHEBI:15378"/>
        <dbReference type="ChEBI" id="CHEBI:29999"/>
        <dbReference type="ChEBI" id="CHEBI:30616"/>
        <dbReference type="ChEBI" id="CHEBI:83421"/>
        <dbReference type="ChEBI" id="CHEBI:456216"/>
        <dbReference type="EC" id="2.7.11.22"/>
    </reaction>
</comment>
<feature type="binding site" evidence="14">
    <location>
        <position position="523"/>
    </location>
    <ligand>
        <name>ATP</name>
        <dbReference type="ChEBI" id="CHEBI:30616"/>
    </ligand>
</feature>
<keyword evidence="10 13" id="KW-0694">RNA-binding</keyword>
<evidence type="ECO:0000313" key="20">
    <source>
        <dbReference type="Proteomes" id="UP001152797"/>
    </source>
</evidence>
<evidence type="ECO:0000256" key="4">
    <source>
        <dbReference type="ARBA" id="ARBA00022603"/>
    </source>
</evidence>
<dbReference type="GO" id="GO:0070475">
    <property type="term" value="P:rRNA base methylation"/>
    <property type="evidence" value="ECO:0007669"/>
    <property type="project" value="TreeGrafter"/>
</dbReference>
<dbReference type="SUPFAM" id="SSF56112">
    <property type="entry name" value="Protein kinase-like (PK-like)"/>
    <property type="match status" value="1"/>
</dbReference>
<keyword evidence="8" id="KW-0418">Kinase</keyword>
<dbReference type="FunFam" id="3.30.200.20:FF:000124">
    <property type="entry name" value="Cyclin-dependent kinase 4"/>
    <property type="match status" value="1"/>
</dbReference>